<dbReference type="Gene3D" id="3.30.360.10">
    <property type="entry name" value="Dihydrodipicolinate Reductase, domain 2"/>
    <property type="match status" value="1"/>
</dbReference>
<dbReference type="RefSeq" id="XP_064770682.1">
    <property type="nucleotide sequence ID" value="XM_064911547.1"/>
</dbReference>
<sequence>MSTESLPSLRWGIIGTGLIASWFVGDLQKNRPDRKADHIIAAVGASSLEKAKTFAEAKCPGKNPTTYGSYQEVYNDPNVDIIYIATPHAFHKESALAAMDAGKAVLCEKPMTINAKDAKDLAAKAKEKNVFLMEAVWTRFSPLVLKLEDLVHKEKAIGDVSRIFVDFGLDMNLGALPETSRLKNRDLGAGALLDIGIYTLTYGKILLDTGLGKNSKKPNVVSMQSLVGGIDYISTVILQYPETGAQAILTSSVYYKTAPEFLRIEGSLGTITVSGVATSSPKVIKITYKDAEKKDEVLEYPRDGFGFWYEADAVAVDIAAGKKEDDRMPLDETIYMLELMDSIRKTGGVVYPQDA</sequence>
<feature type="domain" description="Gfo/Idh/MocA-like oxidoreductase N-terminal" evidence="6">
    <location>
        <begin position="9"/>
        <end position="133"/>
    </location>
</feature>
<evidence type="ECO:0000313" key="8">
    <source>
        <dbReference type="EMBL" id="KAK7207649.1"/>
    </source>
</evidence>
<evidence type="ECO:0000256" key="2">
    <source>
        <dbReference type="ARBA" id="ARBA00023002"/>
    </source>
</evidence>
<evidence type="ECO:0000259" key="7">
    <source>
        <dbReference type="Pfam" id="PF22725"/>
    </source>
</evidence>
<evidence type="ECO:0000256" key="1">
    <source>
        <dbReference type="ARBA" id="ARBA00010928"/>
    </source>
</evidence>
<dbReference type="PANTHER" id="PTHR22604">
    <property type="entry name" value="OXIDOREDUCTASES"/>
    <property type="match status" value="1"/>
</dbReference>
<accession>A0ABR1FCS4</accession>
<comment type="catalytic activity">
    <reaction evidence="5">
        <text>D-xylose + NADP(+) = D-xylono-1,5-lactone + NADPH + H(+)</text>
        <dbReference type="Rhea" id="RHEA:22000"/>
        <dbReference type="ChEBI" id="CHEBI:15378"/>
        <dbReference type="ChEBI" id="CHEBI:15867"/>
        <dbReference type="ChEBI" id="CHEBI:53455"/>
        <dbReference type="ChEBI" id="CHEBI:57783"/>
        <dbReference type="ChEBI" id="CHEBI:58349"/>
        <dbReference type="EC" id="1.1.1.179"/>
    </reaction>
</comment>
<dbReference type="InterPro" id="IPR055170">
    <property type="entry name" value="GFO_IDH_MocA-like_dom"/>
</dbReference>
<evidence type="ECO:0000256" key="4">
    <source>
        <dbReference type="ARBA" id="ARBA00042988"/>
    </source>
</evidence>
<evidence type="ECO:0000256" key="3">
    <source>
        <dbReference type="ARBA" id="ARBA00038984"/>
    </source>
</evidence>
<dbReference type="InterPro" id="IPR036291">
    <property type="entry name" value="NAD(P)-bd_dom_sf"/>
</dbReference>
<dbReference type="GeneID" id="90037059"/>
<name>A0ABR1FCS4_9ASCO</name>
<keyword evidence="9" id="KW-1185">Reference proteome</keyword>
<dbReference type="EC" id="1.1.1.179" evidence="3"/>
<comment type="similarity">
    <text evidence="1">Belongs to the Gfo/Idh/MocA family.</text>
</comment>
<feature type="domain" description="GFO/IDH/MocA-like oxidoreductase" evidence="7">
    <location>
        <begin position="153"/>
        <end position="271"/>
    </location>
</feature>
<evidence type="ECO:0000256" key="5">
    <source>
        <dbReference type="ARBA" id="ARBA00049233"/>
    </source>
</evidence>
<organism evidence="8 9">
    <name type="scientific">Myxozyma melibiosi</name>
    <dbReference type="NCBI Taxonomy" id="54550"/>
    <lineage>
        <taxon>Eukaryota</taxon>
        <taxon>Fungi</taxon>
        <taxon>Dikarya</taxon>
        <taxon>Ascomycota</taxon>
        <taxon>Saccharomycotina</taxon>
        <taxon>Lipomycetes</taxon>
        <taxon>Lipomycetales</taxon>
        <taxon>Lipomycetaceae</taxon>
        <taxon>Myxozyma</taxon>
    </lineage>
</organism>
<keyword evidence="2" id="KW-0560">Oxidoreductase</keyword>
<evidence type="ECO:0000313" key="9">
    <source>
        <dbReference type="Proteomes" id="UP001498771"/>
    </source>
</evidence>
<evidence type="ECO:0000259" key="6">
    <source>
        <dbReference type="Pfam" id="PF01408"/>
    </source>
</evidence>
<dbReference type="InterPro" id="IPR000683">
    <property type="entry name" value="Gfo/Idh/MocA-like_OxRdtase_N"/>
</dbReference>
<dbReference type="Proteomes" id="UP001498771">
    <property type="component" value="Unassembled WGS sequence"/>
</dbReference>
<dbReference type="EMBL" id="JBBJBU010000001">
    <property type="protein sequence ID" value="KAK7207649.1"/>
    <property type="molecule type" value="Genomic_DNA"/>
</dbReference>
<proteinExistence type="inferred from homology"/>
<dbReference type="SUPFAM" id="SSF55347">
    <property type="entry name" value="Glyceraldehyde-3-phosphate dehydrogenase-like, C-terminal domain"/>
    <property type="match status" value="1"/>
</dbReference>
<comment type="caution">
    <text evidence="8">The sequence shown here is derived from an EMBL/GenBank/DDBJ whole genome shotgun (WGS) entry which is preliminary data.</text>
</comment>
<dbReference type="Pfam" id="PF01408">
    <property type="entry name" value="GFO_IDH_MocA"/>
    <property type="match status" value="1"/>
</dbReference>
<dbReference type="SUPFAM" id="SSF51735">
    <property type="entry name" value="NAD(P)-binding Rossmann-fold domains"/>
    <property type="match status" value="1"/>
</dbReference>
<gene>
    <name evidence="8" type="ORF">BZA70DRAFT_271857</name>
</gene>
<dbReference type="InterPro" id="IPR050984">
    <property type="entry name" value="Gfo/Idh/MocA_domain"/>
</dbReference>
<dbReference type="Gene3D" id="3.40.50.720">
    <property type="entry name" value="NAD(P)-binding Rossmann-like Domain"/>
    <property type="match status" value="1"/>
</dbReference>
<dbReference type="Pfam" id="PF22725">
    <property type="entry name" value="GFO_IDH_MocA_C3"/>
    <property type="match status" value="1"/>
</dbReference>
<reference evidence="8 9" key="1">
    <citation type="submission" date="2024-03" db="EMBL/GenBank/DDBJ databases">
        <title>Genome-scale model development and genomic sequencing of the oleaginous clade Lipomyces.</title>
        <authorList>
            <consortium name="Lawrence Berkeley National Laboratory"/>
            <person name="Czajka J.J."/>
            <person name="Han Y."/>
            <person name="Kim J."/>
            <person name="Mondo S.J."/>
            <person name="Hofstad B.A."/>
            <person name="Robles A."/>
            <person name="Haridas S."/>
            <person name="Riley R."/>
            <person name="LaButti K."/>
            <person name="Pangilinan J."/>
            <person name="Andreopoulos W."/>
            <person name="Lipzen A."/>
            <person name="Yan J."/>
            <person name="Wang M."/>
            <person name="Ng V."/>
            <person name="Grigoriev I.V."/>
            <person name="Spatafora J.W."/>
            <person name="Magnuson J.K."/>
            <person name="Baker S.E."/>
            <person name="Pomraning K.R."/>
        </authorList>
    </citation>
    <scope>NUCLEOTIDE SEQUENCE [LARGE SCALE GENOMIC DNA]</scope>
    <source>
        <strain evidence="8 9">Phaff 52-87</strain>
    </source>
</reference>
<protein>
    <recommendedName>
        <fullName evidence="3">D-xylose 1-dehydrogenase (NADP(+), D-xylono-1,5-lactone-forming)</fullName>
        <ecNumber evidence="3">1.1.1.179</ecNumber>
    </recommendedName>
    <alternativeName>
        <fullName evidence="4">D-xylose-NADP dehydrogenase</fullName>
    </alternativeName>
</protein>
<dbReference type="PANTHER" id="PTHR22604:SF105">
    <property type="entry name" value="TRANS-1,2-DIHYDROBENZENE-1,2-DIOL DEHYDROGENASE"/>
    <property type="match status" value="1"/>
</dbReference>